<evidence type="ECO:0000313" key="7">
    <source>
        <dbReference type="Proteomes" id="UP000187404"/>
    </source>
</evidence>
<keyword evidence="4" id="KW-0375">Hydrogen ion transport</keyword>
<comment type="caution">
    <text evidence="6">The sequence shown here is derived from an EMBL/GenBank/DDBJ whole genome shotgun (WGS) entry which is preliminary data.</text>
</comment>
<dbReference type="GO" id="GO:0046961">
    <property type="term" value="F:proton-transporting ATPase activity, rotational mechanism"/>
    <property type="evidence" value="ECO:0007669"/>
    <property type="project" value="InterPro"/>
</dbReference>
<keyword evidence="5" id="KW-0175">Coiled coil</keyword>
<dbReference type="EMBL" id="MJIE01000001">
    <property type="protein sequence ID" value="OLR56536.1"/>
    <property type="molecule type" value="Genomic_DNA"/>
</dbReference>
<dbReference type="Gene3D" id="1.10.287.3240">
    <property type="match status" value="1"/>
</dbReference>
<dbReference type="NCBIfam" id="TIGR00309">
    <property type="entry name" value="V_ATPase_subD"/>
    <property type="match status" value="1"/>
</dbReference>
<keyword evidence="2 4" id="KW-0813">Transport</keyword>
<comment type="function">
    <text evidence="4">Produces ATP from ADP in the presence of a proton gradient across the membrane.</text>
</comment>
<dbReference type="InterPro" id="IPR002699">
    <property type="entry name" value="V_ATPase_D"/>
</dbReference>
<evidence type="ECO:0000256" key="2">
    <source>
        <dbReference type="ARBA" id="ARBA00022448"/>
    </source>
</evidence>
<dbReference type="FunFam" id="1.10.287.3240:FF:000007">
    <property type="entry name" value="V-type ATP synthase subunit D"/>
    <property type="match status" value="1"/>
</dbReference>
<evidence type="ECO:0000313" key="6">
    <source>
        <dbReference type="EMBL" id="OLR56536.1"/>
    </source>
</evidence>
<dbReference type="GO" id="GO:0005524">
    <property type="term" value="F:ATP binding"/>
    <property type="evidence" value="ECO:0007669"/>
    <property type="project" value="UniProtKB-UniRule"/>
</dbReference>
<dbReference type="HAMAP" id="MF_00271">
    <property type="entry name" value="ATP_synth_D_arch"/>
    <property type="match status" value="1"/>
</dbReference>
<dbReference type="Pfam" id="PF01813">
    <property type="entry name" value="ATP-synt_D"/>
    <property type="match status" value="1"/>
</dbReference>
<dbReference type="GO" id="GO:0042777">
    <property type="term" value="P:proton motive force-driven plasma membrane ATP synthesis"/>
    <property type="evidence" value="ECO:0007669"/>
    <property type="project" value="UniProtKB-UniRule"/>
</dbReference>
<proteinExistence type="inferred from homology"/>
<organism evidence="6 7">
    <name type="scientific">Hornefia porci</name>
    <dbReference type="NCBI Taxonomy" id="2652292"/>
    <lineage>
        <taxon>Bacteria</taxon>
        <taxon>Bacillati</taxon>
        <taxon>Bacillota</taxon>
        <taxon>Clostridia</taxon>
        <taxon>Peptostreptococcales</taxon>
        <taxon>Anaerovoracaceae</taxon>
        <taxon>Hornefia</taxon>
    </lineage>
</organism>
<dbReference type="STRING" id="1261640.BHK98_10945"/>
<evidence type="ECO:0000256" key="4">
    <source>
        <dbReference type="HAMAP-Rule" id="MF_00271"/>
    </source>
</evidence>
<evidence type="ECO:0000256" key="5">
    <source>
        <dbReference type="SAM" id="Coils"/>
    </source>
</evidence>
<dbReference type="Proteomes" id="UP000187404">
    <property type="component" value="Unassembled WGS sequence"/>
</dbReference>
<dbReference type="NCBIfam" id="NF001543">
    <property type="entry name" value="PRK00373.1-2"/>
    <property type="match status" value="1"/>
</dbReference>
<accession>A0A1Q9JK35</accession>
<keyword evidence="3 4" id="KW-0406">Ion transport</keyword>
<dbReference type="GO" id="GO:0046933">
    <property type="term" value="F:proton-transporting ATP synthase activity, rotational mechanism"/>
    <property type="evidence" value="ECO:0007669"/>
    <property type="project" value="UniProtKB-UniRule"/>
</dbReference>
<sequence length="232" mass="26851">MERMNVNPTRMMLTSLKKRLKTAVRGHKLLKDKRDELMKEFLDLARENGRLREDVEKRLGEVYKNFTVASSIMSQEVMEESLMFPKQGVELQVSSRNIMSVDVPVFDFRTTAEDPADIFPYGFARTSGELDNAISELSDIFPILLELAAKEKETALLAAELEKTRRRVNALEYVMIPRLQVTIKYIQMKLDENERGNQTRLMKVKDMMLEEAIAEKKAKDEAAIERMVESRQ</sequence>
<gene>
    <name evidence="4" type="primary">atpD</name>
    <name evidence="6" type="ORF">BHK98_10945</name>
</gene>
<dbReference type="AlphaFoldDB" id="A0A1Q9JK35"/>
<reference evidence="6 7" key="1">
    <citation type="journal article" date="2016" name="Appl. Environ. Microbiol.">
        <title>Function and Phylogeny of Bacterial Butyryl Coenzyme A:Acetate Transferases and Their Diversity in the Proximal Colon of Swine.</title>
        <authorList>
            <person name="Trachsel J."/>
            <person name="Bayles D.O."/>
            <person name="Looft T."/>
            <person name="Levine U.Y."/>
            <person name="Allen H.K."/>
        </authorList>
    </citation>
    <scope>NUCLEOTIDE SEQUENCE [LARGE SCALE GENOMIC DNA]</scope>
    <source>
        <strain evidence="6 7">68-3-10</strain>
    </source>
</reference>
<evidence type="ECO:0000256" key="1">
    <source>
        <dbReference type="ARBA" id="ARBA00005850"/>
    </source>
</evidence>
<dbReference type="OrthoDB" id="9781718at2"/>
<dbReference type="PANTHER" id="PTHR11671">
    <property type="entry name" value="V-TYPE ATP SYNTHASE SUBUNIT D"/>
    <property type="match status" value="1"/>
</dbReference>
<comment type="similarity">
    <text evidence="1 4">Belongs to the V-ATPase D subunit family.</text>
</comment>
<keyword evidence="7" id="KW-1185">Reference proteome</keyword>
<name>A0A1Q9JK35_9FIRM</name>
<dbReference type="RefSeq" id="WP_075714257.1">
    <property type="nucleotide sequence ID" value="NZ_MJIE01000001.1"/>
</dbReference>
<protein>
    <recommendedName>
        <fullName evidence="4">V-type ATP synthase subunit D</fullName>
    </recommendedName>
    <alternativeName>
        <fullName evidence="4">V-ATPase subunit D</fullName>
    </alternativeName>
</protein>
<evidence type="ECO:0000256" key="3">
    <source>
        <dbReference type="ARBA" id="ARBA00023065"/>
    </source>
</evidence>
<keyword evidence="4" id="KW-0066">ATP synthesis</keyword>
<feature type="coiled-coil region" evidence="5">
    <location>
        <begin position="27"/>
        <end position="54"/>
    </location>
</feature>